<accession>A0ABT9QJE8</accession>
<gene>
    <name evidence="1" type="ORF">J2853_006098</name>
</gene>
<evidence type="ECO:0000313" key="1">
    <source>
        <dbReference type="EMBL" id="MDP9846887.1"/>
    </source>
</evidence>
<proteinExistence type="predicted"/>
<comment type="caution">
    <text evidence="1">The sequence shown here is derived from an EMBL/GenBank/DDBJ whole genome shotgun (WGS) entry which is preliminary data.</text>
</comment>
<evidence type="ECO:0008006" key="3">
    <source>
        <dbReference type="Google" id="ProtNLM"/>
    </source>
</evidence>
<dbReference type="RefSeq" id="WP_307563729.1">
    <property type="nucleotide sequence ID" value="NZ_JAUSQU010000001.1"/>
</dbReference>
<protein>
    <recommendedName>
        <fullName evidence="3">WxL domain-containing protein</fullName>
    </recommendedName>
</protein>
<dbReference type="Proteomes" id="UP001225356">
    <property type="component" value="Unassembled WGS sequence"/>
</dbReference>
<name>A0ABT9QJE8_9ACTN</name>
<sequence>MTGVTIGQLSGQVTTAQADTSTDTTVANVEVGLAITLTELTPTFTLSGNPGDTVTDPDAVTMRVTTNNFAGYTVTVQPTSQNLTPSIGANTDVIPMNLLEVRGPFQAGAYVPLDPDAPVQVARKTERSADGGDVITNGYRITIPAVRPDTYSGTLLYSAITL</sequence>
<organism evidence="1 2">
    <name type="scientific">Streptosporangium lutulentum</name>
    <dbReference type="NCBI Taxonomy" id="1461250"/>
    <lineage>
        <taxon>Bacteria</taxon>
        <taxon>Bacillati</taxon>
        <taxon>Actinomycetota</taxon>
        <taxon>Actinomycetes</taxon>
        <taxon>Streptosporangiales</taxon>
        <taxon>Streptosporangiaceae</taxon>
        <taxon>Streptosporangium</taxon>
    </lineage>
</organism>
<reference evidence="1 2" key="1">
    <citation type="submission" date="2023-07" db="EMBL/GenBank/DDBJ databases">
        <title>Sequencing the genomes of 1000 actinobacteria strains.</title>
        <authorList>
            <person name="Klenk H.-P."/>
        </authorList>
    </citation>
    <scope>NUCLEOTIDE SEQUENCE [LARGE SCALE GENOMIC DNA]</scope>
    <source>
        <strain evidence="1 2">DSM 46740</strain>
    </source>
</reference>
<dbReference type="EMBL" id="JAUSQU010000001">
    <property type="protein sequence ID" value="MDP9846887.1"/>
    <property type="molecule type" value="Genomic_DNA"/>
</dbReference>
<evidence type="ECO:0000313" key="2">
    <source>
        <dbReference type="Proteomes" id="UP001225356"/>
    </source>
</evidence>
<keyword evidence="2" id="KW-1185">Reference proteome</keyword>